<feature type="domain" description="DUF6545" evidence="2">
    <location>
        <begin position="260"/>
        <end position="384"/>
    </location>
</feature>
<feature type="transmembrane region" description="Helical" evidence="1">
    <location>
        <begin position="185"/>
        <end position="214"/>
    </location>
</feature>
<feature type="transmembrane region" description="Helical" evidence="1">
    <location>
        <begin position="37"/>
        <end position="61"/>
    </location>
</feature>
<dbReference type="EMBL" id="JAGINW010000001">
    <property type="protein sequence ID" value="MBP2323058.1"/>
    <property type="molecule type" value="Genomic_DNA"/>
</dbReference>
<evidence type="ECO:0000313" key="4">
    <source>
        <dbReference type="Proteomes" id="UP001519332"/>
    </source>
</evidence>
<dbReference type="InterPro" id="IPR046675">
    <property type="entry name" value="DUF6545"/>
</dbReference>
<keyword evidence="4" id="KW-1185">Reference proteome</keyword>
<evidence type="ECO:0000259" key="2">
    <source>
        <dbReference type="Pfam" id="PF20182"/>
    </source>
</evidence>
<dbReference type="Proteomes" id="UP001519332">
    <property type="component" value="Unassembled WGS sequence"/>
</dbReference>
<feature type="transmembrane region" description="Helical" evidence="1">
    <location>
        <begin position="6"/>
        <end position="25"/>
    </location>
</feature>
<dbReference type="NCBIfam" id="NF042915">
    <property type="entry name" value="MAB_1171c_fam"/>
    <property type="match status" value="1"/>
</dbReference>
<protein>
    <recommendedName>
        <fullName evidence="2">DUF6545 domain-containing protein</fullName>
    </recommendedName>
</protein>
<feature type="transmembrane region" description="Helical" evidence="1">
    <location>
        <begin position="144"/>
        <end position="164"/>
    </location>
</feature>
<gene>
    <name evidence="3" type="ORF">JOF56_003443</name>
</gene>
<sequence>MTSSFDVIFLCGAVLGGLALAYKAFRLHRHGGHARSWALTITLAYAVGTAVMSVPTFTVWFDHAVGIPSFSTLLEACMEAGFACGALSLVTYWRYPIRRACQLVWLFSKIFFGIVAMLALLFALSSFPGGHMVDFISQYAHQPTVSAFILVYLIPTTIATAASTRGCGKAAKDPDISGFPWLRRVLRCLQIAVGFALLHLLGQYVGLFAVWFGWDSLDWVSPTARAVSAFGFIPGAIAAALPGIERLKPRLGLAAERWQVFLLLRPMHRSLRYVNPAVVFVARGKRFDPHHRVRRQLLELSEWRWTLAPRFDPEVRAAAERIGTMRGLTGVDLGATVEAAQLKAAVMHTRRASGPPVEGEATQDGSGLDSEYAWWVAVAHAFRHSNVVTAALAEAREPRARSFLFTSGR</sequence>
<organism evidence="3 4">
    <name type="scientific">Kibdelosporangium banguiense</name>
    <dbReference type="NCBI Taxonomy" id="1365924"/>
    <lineage>
        <taxon>Bacteria</taxon>
        <taxon>Bacillati</taxon>
        <taxon>Actinomycetota</taxon>
        <taxon>Actinomycetes</taxon>
        <taxon>Pseudonocardiales</taxon>
        <taxon>Pseudonocardiaceae</taxon>
        <taxon>Kibdelosporangium</taxon>
    </lineage>
</organism>
<proteinExistence type="predicted"/>
<keyword evidence="1" id="KW-0812">Transmembrane</keyword>
<accession>A0ABS4TF49</accession>
<comment type="caution">
    <text evidence="3">The sequence shown here is derived from an EMBL/GenBank/DDBJ whole genome shotgun (WGS) entry which is preliminary data.</text>
</comment>
<dbReference type="InterPro" id="IPR050039">
    <property type="entry name" value="MAB_1171c-like"/>
</dbReference>
<evidence type="ECO:0000313" key="3">
    <source>
        <dbReference type="EMBL" id="MBP2323058.1"/>
    </source>
</evidence>
<keyword evidence="1" id="KW-0472">Membrane</keyword>
<dbReference type="Pfam" id="PF20182">
    <property type="entry name" value="DUF6545"/>
    <property type="match status" value="1"/>
</dbReference>
<keyword evidence="1" id="KW-1133">Transmembrane helix</keyword>
<name>A0ABS4TF49_9PSEU</name>
<reference evidence="3 4" key="1">
    <citation type="submission" date="2021-03" db="EMBL/GenBank/DDBJ databases">
        <title>Sequencing the genomes of 1000 actinobacteria strains.</title>
        <authorList>
            <person name="Klenk H.-P."/>
        </authorList>
    </citation>
    <scope>NUCLEOTIDE SEQUENCE [LARGE SCALE GENOMIC DNA]</scope>
    <source>
        <strain evidence="3 4">DSM 46670</strain>
    </source>
</reference>
<dbReference type="RefSeq" id="WP_209638954.1">
    <property type="nucleotide sequence ID" value="NZ_JAGINW010000001.1"/>
</dbReference>
<feature type="transmembrane region" description="Helical" evidence="1">
    <location>
        <begin position="104"/>
        <end position="124"/>
    </location>
</feature>
<evidence type="ECO:0000256" key="1">
    <source>
        <dbReference type="SAM" id="Phobius"/>
    </source>
</evidence>
<feature type="transmembrane region" description="Helical" evidence="1">
    <location>
        <begin position="73"/>
        <end position="92"/>
    </location>
</feature>
<feature type="transmembrane region" description="Helical" evidence="1">
    <location>
        <begin position="226"/>
        <end position="244"/>
    </location>
</feature>